<dbReference type="InterPro" id="IPR036182">
    <property type="entry name" value="PCuAC_sf"/>
</dbReference>
<evidence type="ECO:0000313" key="3">
    <source>
        <dbReference type="EMBL" id="SNV20713.1"/>
    </source>
</evidence>
<keyword evidence="4" id="KW-1185">Reference proteome</keyword>
<feature type="compositionally biased region" description="Low complexity" evidence="1">
    <location>
        <begin position="216"/>
        <end position="226"/>
    </location>
</feature>
<dbReference type="OrthoDB" id="9796962at2"/>
<dbReference type="SUPFAM" id="SSF110087">
    <property type="entry name" value="DR1885-like metal-binding protein"/>
    <property type="match status" value="1"/>
</dbReference>
<feature type="chain" id="PRO_5038632911" evidence="2">
    <location>
        <begin position="32"/>
        <end position="226"/>
    </location>
</feature>
<feature type="compositionally biased region" description="Basic and acidic residues" evidence="1">
    <location>
        <begin position="188"/>
        <end position="214"/>
    </location>
</feature>
<dbReference type="EMBL" id="LT906453">
    <property type="protein sequence ID" value="SNV20713.1"/>
    <property type="molecule type" value="Genomic_DNA"/>
</dbReference>
<dbReference type="InterPro" id="IPR007410">
    <property type="entry name" value="LpqE-like"/>
</dbReference>
<dbReference type="STRING" id="1121387.GCA_000429885_01007"/>
<evidence type="ECO:0000256" key="1">
    <source>
        <dbReference type="SAM" id="MobiDB-lite"/>
    </source>
</evidence>
<dbReference type="Proteomes" id="UP000242637">
    <property type="component" value="Chromosome 1"/>
</dbReference>
<feature type="signal peptide" evidence="2">
    <location>
        <begin position="1"/>
        <end position="31"/>
    </location>
</feature>
<evidence type="ECO:0000256" key="2">
    <source>
        <dbReference type="SAM" id="SignalP"/>
    </source>
</evidence>
<dbReference type="AlphaFoldDB" id="A0A239VG92"/>
<dbReference type="PANTHER" id="PTHR36302:SF1">
    <property type="entry name" value="COPPER CHAPERONE PCU(A)C"/>
    <property type="match status" value="1"/>
</dbReference>
<reference evidence="3 4" key="1">
    <citation type="submission" date="2017-06" db="EMBL/GenBank/DDBJ databases">
        <authorList>
            <consortium name="Pathogen Informatics"/>
        </authorList>
    </citation>
    <scope>NUCLEOTIDE SEQUENCE [LARGE SCALE GENOMIC DNA]</scope>
    <source>
        <strain evidence="3 4">NCTC13039</strain>
    </source>
</reference>
<dbReference type="GeneID" id="63459317"/>
<sequence length="226" mass="23133">MTTFSLSRSRKISRRGTTTIAVLAAAVLLTACGGGGDHSSNHGAAQTTQANESSPINAHDPWVKAAASGNSALFGTLANNSDKDITITAVSSPAAGSVQMHETKKDASGAMVMSEVKGGFKIPAHGQHELKPGGDHIMLMGLKGALKAGEQVEFTAMTSDGGSFKVTAPVKDFSGANENYDHGTASPTDHDHGDHDHSGHDHGDGKHEGHDHMHGSGKAASSAAHS</sequence>
<dbReference type="RefSeq" id="WP_084440968.1">
    <property type="nucleotide sequence ID" value="NZ_LT906453.1"/>
</dbReference>
<dbReference type="Pfam" id="PF04314">
    <property type="entry name" value="PCuAC"/>
    <property type="match status" value="1"/>
</dbReference>
<protein>
    <submittedName>
        <fullName evidence="3">Uncharacterized protein conserved in bacteria</fullName>
    </submittedName>
</protein>
<organism evidence="3 4">
    <name type="scientific">Dermatophilus congolensis</name>
    <dbReference type="NCBI Taxonomy" id="1863"/>
    <lineage>
        <taxon>Bacteria</taxon>
        <taxon>Bacillati</taxon>
        <taxon>Actinomycetota</taxon>
        <taxon>Actinomycetes</taxon>
        <taxon>Micrococcales</taxon>
        <taxon>Dermatophilaceae</taxon>
        <taxon>Dermatophilus</taxon>
    </lineage>
</organism>
<dbReference type="InterPro" id="IPR058248">
    <property type="entry name" value="Lxx211020-like"/>
</dbReference>
<gene>
    <name evidence="3" type="ORF">SAMEA4475696_01081</name>
</gene>
<keyword evidence="2" id="KW-0732">Signal</keyword>
<feature type="compositionally biased region" description="Polar residues" evidence="1">
    <location>
        <begin position="41"/>
        <end position="56"/>
    </location>
</feature>
<feature type="region of interest" description="Disordered" evidence="1">
    <location>
        <begin position="175"/>
        <end position="226"/>
    </location>
</feature>
<accession>A0A239VG92</accession>
<dbReference type="Gene3D" id="2.60.40.1890">
    <property type="entry name" value="PCu(A)C copper chaperone"/>
    <property type="match status" value="1"/>
</dbReference>
<feature type="region of interest" description="Disordered" evidence="1">
    <location>
        <begin position="37"/>
        <end position="57"/>
    </location>
</feature>
<name>A0A239VG92_9MICO</name>
<proteinExistence type="predicted"/>
<dbReference type="PANTHER" id="PTHR36302">
    <property type="entry name" value="BLR7088 PROTEIN"/>
    <property type="match status" value="1"/>
</dbReference>
<dbReference type="KEGG" id="dco:SAMEA4475696_1081"/>
<evidence type="ECO:0000313" key="4">
    <source>
        <dbReference type="Proteomes" id="UP000242637"/>
    </source>
</evidence>